<keyword evidence="3" id="KW-0723">Serine/threonine-protein kinase</keyword>
<evidence type="ECO:0000259" key="21">
    <source>
        <dbReference type="PROSITE" id="PS50011"/>
    </source>
</evidence>
<dbReference type="STRING" id="74557.A0A1V9Z7G0"/>
<dbReference type="CDD" id="cd13996">
    <property type="entry name" value="STKc_EIF2AK"/>
    <property type="match status" value="1"/>
</dbReference>
<feature type="region of interest" description="Disordered" evidence="19">
    <location>
        <begin position="510"/>
        <end position="577"/>
    </location>
</feature>
<dbReference type="PANTHER" id="PTHR11042">
    <property type="entry name" value="EUKARYOTIC TRANSLATION INITIATION FACTOR 2-ALPHA KINASE EIF2-ALPHA KINASE -RELATED"/>
    <property type="match status" value="1"/>
</dbReference>
<feature type="compositionally biased region" description="Basic and acidic residues" evidence="19">
    <location>
        <begin position="713"/>
        <end position="722"/>
    </location>
</feature>
<comment type="catalytic activity">
    <reaction evidence="16">
        <text>L-threonyl-[protein] + ATP = O-phospho-L-threonyl-[protein] + ADP + H(+)</text>
        <dbReference type="Rhea" id="RHEA:46608"/>
        <dbReference type="Rhea" id="RHEA-COMP:11060"/>
        <dbReference type="Rhea" id="RHEA-COMP:11605"/>
        <dbReference type="ChEBI" id="CHEBI:15378"/>
        <dbReference type="ChEBI" id="CHEBI:30013"/>
        <dbReference type="ChEBI" id="CHEBI:30616"/>
        <dbReference type="ChEBI" id="CHEBI:61977"/>
        <dbReference type="ChEBI" id="CHEBI:456216"/>
        <dbReference type="EC" id="2.7.11.1"/>
    </reaction>
    <physiologicalReaction direction="left-to-right" evidence="16">
        <dbReference type="Rhea" id="RHEA:46609"/>
    </physiologicalReaction>
</comment>
<keyword evidence="12" id="KW-0652">Protein synthesis inhibitor</keyword>
<dbReference type="SMART" id="SM00220">
    <property type="entry name" value="S_TKc"/>
    <property type="match status" value="1"/>
</dbReference>
<evidence type="ECO:0000256" key="7">
    <source>
        <dbReference type="ARBA" id="ARBA00022824"/>
    </source>
</evidence>
<keyword evidence="20" id="KW-0472">Membrane</keyword>
<dbReference type="GO" id="GO:0004694">
    <property type="term" value="F:eukaryotic translation initiation factor 2alpha kinase activity"/>
    <property type="evidence" value="ECO:0007669"/>
    <property type="project" value="TreeGrafter"/>
</dbReference>
<dbReference type="AlphaFoldDB" id="A0A1V9Z7G0"/>
<dbReference type="OrthoDB" id="341578at2759"/>
<protein>
    <recommendedName>
        <fullName evidence="2">non-specific serine/threonine protein kinase</fullName>
        <ecNumber evidence="2">2.7.11.1</ecNumber>
    </recommendedName>
    <alternativeName>
        <fullName evidence="15">PRKR-like endoplasmic reticulum kinase</fullName>
    </alternativeName>
</protein>
<evidence type="ECO:0000256" key="13">
    <source>
        <dbReference type="ARBA" id="ARBA00023230"/>
    </source>
</evidence>
<proteinExistence type="inferred from homology"/>
<dbReference type="InterPro" id="IPR008271">
    <property type="entry name" value="Ser/Thr_kinase_AS"/>
</dbReference>
<feature type="compositionally biased region" description="Pro residues" evidence="19">
    <location>
        <begin position="440"/>
        <end position="450"/>
    </location>
</feature>
<keyword evidence="20" id="KW-0812">Transmembrane</keyword>
<dbReference type="EMBL" id="JNBS01002221">
    <property type="protein sequence ID" value="OQR93936.1"/>
    <property type="molecule type" value="Genomic_DNA"/>
</dbReference>
<keyword evidence="22" id="KW-0648">Protein biosynthesis</keyword>
<evidence type="ECO:0000256" key="8">
    <source>
        <dbReference type="ARBA" id="ARBA00022840"/>
    </source>
</evidence>
<dbReference type="GO" id="GO:0005789">
    <property type="term" value="C:endoplasmic reticulum membrane"/>
    <property type="evidence" value="ECO:0007669"/>
    <property type="project" value="UniProtKB-SubCell"/>
</dbReference>
<evidence type="ECO:0000256" key="5">
    <source>
        <dbReference type="ARBA" id="ARBA00022741"/>
    </source>
</evidence>
<dbReference type="SUPFAM" id="SSF56112">
    <property type="entry name" value="Protein kinase-like (PK-like)"/>
    <property type="match status" value="1"/>
</dbReference>
<feature type="compositionally biased region" description="Polar residues" evidence="19">
    <location>
        <begin position="555"/>
        <end position="577"/>
    </location>
</feature>
<evidence type="ECO:0000256" key="19">
    <source>
        <dbReference type="SAM" id="MobiDB-lite"/>
    </source>
</evidence>
<dbReference type="PROSITE" id="PS00107">
    <property type="entry name" value="PROTEIN_KINASE_ATP"/>
    <property type="match status" value="1"/>
</dbReference>
<keyword evidence="4" id="KW-0808">Transferase</keyword>
<feature type="domain" description="Protein kinase" evidence="21">
    <location>
        <begin position="607"/>
        <end position="1002"/>
    </location>
</feature>
<comment type="caution">
    <text evidence="22">The sequence shown here is derived from an EMBL/GenBank/DDBJ whole genome shotgun (WGS) entry which is preliminary data.</text>
</comment>
<evidence type="ECO:0000256" key="2">
    <source>
        <dbReference type="ARBA" id="ARBA00012513"/>
    </source>
</evidence>
<dbReference type="InterPro" id="IPR017441">
    <property type="entry name" value="Protein_kinase_ATP_BS"/>
</dbReference>
<evidence type="ECO:0000256" key="17">
    <source>
        <dbReference type="ARBA" id="ARBA00048977"/>
    </source>
</evidence>
<keyword evidence="11" id="KW-0325">Glycoprotein</keyword>
<keyword evidence="8 18" id="KW-0067">ATP-binding</keyword>
<comment type="subcellular location">
    <subcellularLocation>
        <location evidence="1">Endoplasmic reticulum membrane</location>
        <topology evidence="1">Single-pass membrane protein</topology>
    </subcellularLocation>
</comment>
<dbReference type="Pfam" id="PF00069">
    <property type="entry name" value="Pkinase"/>
    <property type="match status" value="2"/>
</dbReference>
<feature type="region of interest" description="Disordered" evidence="19">
    <location>
        <begin position="711"/>
        <end position="789"/>
    </location>
</feature>
<evidence type="ECO:0000313" key="22">
    <source>
        <dbReference type="EMBL" id="OQR93936.1"/>
    </source>
</evidence>
<feature type="binding site" evidence="18">
    <location>
        <position position="636"/>
    </location>
    <ligand>
        <name>ATP</name>
        <dbReference type="ChEBI" id="CHEBI:30616"/>
    </ligand>
</feature>
<keyword evidence="13" id="KW-0834">Unfolded protein response</keyword>
<name>A0A1V9Z7G0_9STRA</name>
<evidence type="ECO:0000256" key="6">
    <source>
        <dbReference type="ARBA" id="ARBA00022777"/>
    </source>
</evidence>
<dbReference type="GO" id="GO:0005524">
    <property type="term" value="F:ATP binding"/>
    <property type="evidence" value="ECO:0007669"/>
    <property type="project" value="UniProtKB-UniRule"/>
</dbReference>
<dbReference type="Gene3D" id="1.10.510.10">
    <property type="entry name" value="Transferase(Phosphotransferase) domain 1"/>
    <property type="match status" value="1"/>
</dbReference>
<evidence type="ECO:0000256" key="14">
    <source>
        <dbReference type="ARBA" id="ARBA00037982"/>
    </source>
</evidence>
<dbReference type="Proteomes" id="UP000243217">
    <property type="component" value="Unassembled WGS sequence"/>
</dbReference>
<keyword evidence="6 22" id="KW-0418">Kinase</keyword>
<organism evidence="22 23">
    <name type="scientific">Thraustotheca clavata</name>
    <dbReference type="NCBI Taxonomy" id="74557"/>
    <lineage>
        <taxon>Eukaryota</taxon>
        <taxon>Sar</taxon>
        <taxon>Stramenopiles</taxon>
        <taxon>Oomycota</taxon>
        <taxon>Saprolegniomycetes</taxon>
        <taxon>Saprolegniales</taxon>
        <taxon>Achlyaceae</taxon>
        <taxon>Thraustotheca</taxon>
    </lineage>
</organism>
<sequence>MISIQTSKEKASAMRRLLLVYVFGCVLGMEEGVLEARLMRERAILLAGHVSGQLVAFDAWTGEVINSIDSGGPLVTNCRAEHARNGGLHPRIPKSIAGNSKELTLHHSQWSTDHNFLPNLANGGLFHFAKDERQWKEVKLSPTQLLQAKTPLRARGNPELADVVFLAEKKQKLFTFDAENGQMFPFFSPEEQPIDDSAMRMLLGRVDVTTKMINAMDVMDFKCVTVSEYFVQFASRAQCHKRPTNALINSSPFIDLQVAPAVDGVTTLSVYDPESHDLLWKWDSIDALTMVYGILPQYGTKFYDWSVVDRTPSHDDLACPSPDQPEEFEVIPQIENANNDVVLTTCQASPQSELVIGHVEGQMYLRPTSTGNDEIPKATKQINFTGRRPWQSVVVDGKQGVFISSNSMLWIGVTAVSVVLCFVLFFFWKLKKSKVEPDEPPSPGPMPEHPPQLLKSPRSASFLISPRSPPFLRQRTDEELLPLLLSPGRLQRSVSFGGFPIEQSKWKMPELKLGHRSSTTDDSDASQRSAKSEFASPHHRSSLAGLPPRPPPPTSVNTQIPLTPSNSSTMTDLSLPQPPVSTTTIVLPDELRKILPYICRGRFANEFEELSVLGKGGFGQVILAENRLDGRKYAVKRVGLCLKHQTKETLEKFLREVKILARLDHTYIVRYYQAWLEELGEGDSISLASRSPSASYVSSTRDYSKGNILQRRFSSDEEESHHSCGSTEDGGEEDDDDDDDASHDSLFAPSMHHQNDDDDGFEWERNSQTDDAMEQWSESDLTESAHQPRSLLDTLSTQDERFDHWLYIQMQYCSEQSLADILLNPDRVVVIAQVLEAFFQIASALEHVHSLGLIHRDLKPANIFIMDGQARTIKLGDFGLSRYAGQDGANDRRGPLSWQDPSDEKTAGVGTYLYASPEQISGETYNSKADMYSLGMILFELCHEPFGTSMERIITLRNIREGTLPPNWLLDYPEVVKMIKQLVSPTPNDRPSSKELVAWCLLQKGSKPRRKNVHVLQIEATKIIAQETTMYHNLLLQVCEILRASHPLVVIVACGLKQHRTNGQILEFSLQIDSDDMNDVLHAIMSVEGVAKVDPIN</sequence>
<dbReference type="GO" id="GO:0003743">
    <property type="term" value="F:translation initiation factor activity"/>
    <property type="evidence" value="ECO:0007669"/>
    <property type="project" value="UniProtKB-KW"/>
</dbReference>
<keyword evidence="7" id="KW-0256">Endoplasmic reticulum</keyword>
<dbReference type="EC" id="2.7.11.1" evidence="2"/>
<evidence type="ECO:0000256" key="3">
    <source>
        <dbReference type="ARBA" id="ARBA00022527"/>
    </source>
</evidence>
<reference evidence="22 23" key="1">
    <citation type="journal article" date="2014" name="Genome Biol. Evol.">
        <title>The secreted proteins of Achlya hypogyna and Thraustotheca clavata identify the ancestral oomycete secretome and reveal gene acquisitions by horizontal gene transfer.</title>
        <authorList>
            <person name="Misner I."/>
            <person name="Blouin N."/>
            <person name="Leonard G."/>
            <person name="Richards T.A."/>
            <person name="Lane C.E."/>
        </authorList>
    </citation>
    <scope>NUCLEOTIDE SEQUENCE [LARGE SCALE GENOMIC DNA]</scope>
    <source>
        <strain evidence="22 23">ATCC 34112</strain>
    </source>
</reference>
<feature type="region of interest" description="Disordered" evidence="19">
    <location>
        <begin position="434"/>
        <end position="456"/>
    </location>
</feature>
<dbReference type="GO" id="GO:0005634">
    <property type="term" value="C:nucleus"/>
    <property type="evidence" value="ECO:0007669"/>
    <property type="project" value="TreeGrafter"/>
</dbReference>
<accession>A0A1V9Z7G0</accession>
<dbReference type="PANTHER" id="PTHR11042:SF160">
    <property type="entry name" value="EUKARYOTIC TRANSLATION INITIATION FACTOR 2-ALPHA KINASE 1"/>
    <property type="match status" value="1"/>
</dbReference>
<evidence type="ECO:0000256" key="1">
    <source>
        <dbReference type="ARBA" id="ARBA00004389"/>
    </source>
</evidence>
<dbReference type="InterPro" id="IPR011047">
    <property type="entry name" value="Quinoprotein_ADH-like_sf"/>
</dbReference>
<gene>
    <name evidence="22" type="ORF">THRCLA_08301</name>
</gene>
<evidence type="ECO:0000256" key="10">
    <source>
        <dbReference type="ARBA" id="ARBA00023016"/>
    </source>
</evidence>
<comment type="similarity">
    <text evidence="14">Belongs to the protein kinase superfamily. Ser/Thr protein kinase family. GCN2 subfamily.</text>
</comment>
<feature type="compositionally biased region" description="Polar residues" evidence="19">
    <location>
        <begin position="776"/>
        <end position="789"/>
    </location>
</feature>
<evidence type="ECO:0000256" key="9">
    <source>
        <dbReference type="ARBA" id="ARBA00022845"/>
    </source>
</evidence>
<dbReference type="InterPro" id="IPR000719">
    <property type="entry name" value="Prot_kinase_dom"/>
</dbReference>
<keyword evidence="5 18" id="KW-0547">Nucleotide-binding</keyword>
<evidence type="ECO:0000256" key="20">
    <source>
        <dbReference type="SAM" id="Phobius"/>
    </source>
</evidence>
<evidence type="ECO:0000256" key="18">
    <source>
        <dbReference type="PROSITE-ProRule" id="PRU10141"/>
    </source>
</evidence>
<evidence type="ECO:0000256" key="12">
    <source>
        <dbReference type="ARBA" id="ARBA00023193"/>
    </source>
</evidence>
<evidence type="ECO:0000313" key="23">
    <source>
        <dbReference type="Proteomes" id="UP000243217"/>
    </source>
</evidence>
<keyword evidence="20" id="KW-1133">Transmembrane helix</keyword>
<dbReference type="PROSITE" id="PS00108">
    <property type="entry name" value="PROTEIN_KINASE_ST"/>
    <property type="match status" value="1"/>
</dbReference>
<evidence type="ECO:0000256" key="16">
    <source>
        <dbReference type="ARBA" id="ARBA00048659"/>
    </source>
</evidence>
<evidence type="ECO:0000256" key="15">
    <source>
        <dbReference type="ARBA" id="ARBA00041500"/>
    </source>
</evidence>
<dbReference type="PROSITE" id="PS50011">
    <property type="entry name" value="PROTEIN_KINASE_DOM"/>
    <property type="match status" value="1"/>
</dbReference>
<dbReference type="GO" id="GO:0006986">
    <property type="term" value="P:response to unfolded protein"/>
    <property type="evidence" value="ECO:0007669"/>
    <property type="project" value="UniProtKB-KW"/>
</dbReference>
<keyword evidence="10" id="KW-0346">Stress response</keyword>
<evidence type="ECO:0000256" key="11">
    <source>
        <dbReference type="ARBA" id="ARBA00023180"/>
    </source>
</evidence>
<dbReference type="SUPFAM" id="SSF50998">
    <property type="entry name" value="Quinoprotein alcohol dehydrogenase-like"/>
    <property type="match status" value="1"/>
</dbReference>
<feature type="transmembrane region" description="Helical" evidence="20">
    <location>
        <begin position="408"/>
        <end position="428"/>
    </location>
</feature>
<keyword evidence="23" id="KW-1185">Reference proteome</keyword>
<keyword evidence="9" id="KW-0810">Translation regulation</keyword>
<dbReference type="InterPro" id="IPR011009">
    <property type="entry name" value="Kinase-like_dom_sf"/>
</dbReference>
<dbReference type="InterPro" id="IPR050339">
    <property type="entry name" value="CC_SR_Kinase"/>
</dbReference>
<dbReference type="GO" id="GO:0017148">
    <property type="term" value="P:negative regulation of translation"/>
    <property type="evidence" value="ECO:0007669"/>
    <property type="project" value="UniProtKB-KW"/>
</dbReference>
<keyword evidence="22" id="KW-0396">Initiation factor</keyword>
<evidence type="ECO:0000256" key="4">
    <source>
        <dbReference type="ARBA" id="ARBA00022679"/>
    </source>
</evidence>
<comment type="catalytic activity">
    <reaction evidence="17">
        <text>L-seryl-[protein] + ATP = O-phospho-L-seryl-[protein] + ADP + H(+)</text>
        <dbReference type="Rhea" id="RHEA:17989"/>
        <dbReference type="Rhea" id="RHEA-COMP:9863"/>
        <dbReference type="Rhea" id="RHEA-COMP:11604"/>
        <dbReference type="ChEBI" id="CHEBI:15378"/>
        <dbReference type="ChEBI" id="CHEBI:29999"/>
        <dbReference type="ChEBI" id="CHEBI:30616"/>
        <dbReference type="ChEBI" id="CHEBI:83421"/>
        <dbReference type="ChEBI" id="CHEBI:456216"/>
        <dbReference type="EC" id="2.7.11.1"/>
    </reaction>
    <physiologicalReaction direction="left-to-right" evidence="17">
        <dbReference type="Rhea" id="RHEA:17990"/>
    </physiologicalReaction>
</comment>
<feature type="compositionally biased region" description="Acidic residues" evidence="19">
    <location>
        <begin position="729"/>
        <end position="741"/>
    </location>
</feature>
<dbReference type="Gene3D" id="3.30.200.20">
    <property type="entry name" value="Phosphorylase Kinase, domain 1"/>
    <property type="match status" value="1"/>
</dbReference>